<accession>A0A2U1TIZ0</accession>
<comment type="caution">
    <text evidence="4">The sequence shown here is derived from an EMBL/GenBank/DDBJ whole genome shotgun (WGS) entry which is preliminary data.</text>
</comment>
<dbReference type="Pfam" id="PF04077">
    <property type="entry name" value="DsrH"/>
    <property type="match status" value="1"/>
</dbReference>
<protein>
    <recommendedName>
        <fullName evidence="3">Protein TusB</fullName>
    </recommendedName>
    <alternativeName>
        <fullName evidence="3">tRNA 2-thiouridine synthesizing protein B</fullName>
    </alternativeName>
</protein>
<dbReference type="GO" id="GO:0016740">
    <property type="term" value="F:transferase activity"/>
    <property type="evidence" value="ECO:0007669"/>
    <property type="project" value="UniProtKB-KW"/>
</dbReference>
<name>A0A2U1TIZ0_9GAMM</name>
<comment type="function">
    <text evidence="3">Part of a sulfur-relay system required for 2-thiolation of 5-methylaminomethyl-2-thiouridine (mnm(5)s(2)U) at tRNA wobble positions.</text>
</comment>
<comment type="subunit">
    <text evidence="3">Heterohexamer, formed by a dimer of trimers. The hexameric TusBCD complex contains 2 copies each of TusB, TusC and TusD. The TusBCD complex interacts with TusE.</text>
</comment>
<dbReference type="InterPro" id="IPR007215">
    <property type="entry name" value="Sulphur_relay_TusB/DsrH"/>
</dbReference>
<dbReference type="GO" id="GO:1990228">
    <property type="term" value="C:sulfurtransferase complex"/>
    <property type="evidence" value="ECO:0007669"/>
    <property type="project" value="TreeGrafter"/>
</dbReference>
<dbReference type="PANTHER" id="PTHR37526">
    <property type="entry name" value="PROTEIN TUSB"/>
    <property type="match status" value="1"/>
</dbReference>
<dbReference type="InterPro" id="IPR027396">
    <property type="entry name" value="DsrEFH-like"/>
</dbReference>
<dbReference type="GO" id="GO:0002143">
    <property type="term" value="P:tRNA wobble position uridine thiolation"/>
    <property type="evidence" value="ECO:0007669"/>
    <property type="project" value="InterPro"/>
</dbReference>
<comment type="subcellular location">
    <subcellularLocation>
        <location evidence="3">Cytoplasm</location>
    </subcellularLocation>
</comment>
<evidence type="ECO:0000313" key="5">
    <source>
        <dbReference type="Proteomes" id="UP000296159"/>
    </source>
</evidence>
<sequence>MLHTLSHSPYHCDIDALLRCLGPGDALVLLQDGVIAALANSETASRLLRASIPLYVLQNDADARGVAAQISNNFSLISYTQFVQLTVQYPQQLAW</sequence>
<dbReference type="PANTHER" id="PTHR37526:SF1">
    <property type="entry name" value="PROTEIN TUSB"/>
    <property type="match status" value="1"/>
</dbReference>
<dbReference type="RefSeq" id="WP_136168853.1">
    <property type="nucleotide sequence ID" value="NZ_KZ819118.1"/>
</dbReference>
<keyword evidence="1 3" id="KW-0963">Cytoplasm</keyword>
<proteinExistence type="inferred from homology"/>
<reference evidence="4 5" key="1">
    <citation type="submission" date="2018-04" db="EMBL/GenBank/DDBJ databases">
        <title>Brenneria corticis sp.nov.</title>
        <authorList>
            <person name="Li Y."/>
        </authorList>
    </citation>
    <scope>NUCLEOTIDE SEQUENCE [LARGE SCALE GENOMIC DNA]</scope>
    <source>
        <strain evidence="4 5">CFCC 11842</strain>
    </source>
</reference>
<dbReference type="EMBL" id="QDKH01000057">
    <property type="protein sequence ID" value="PWC09345.1"/>
    <property type="molecule type" value="Genomic_DNA"/>
</dbReference>
<organism evidence="4 5">
    <name type="scientific">Brenneria corticis</name>
    <dbReference type="NCBI Taxonomy" id="2173106"/>
    <lineage>
        <taxon>Bacteria</taxon>
        <taxon>Pseudomonadati</taxon>
        <taxon>Pseudomonadota</taxon>
        <taxon>Gammaproteobacteria</taxon>
        <taxon>Enterobacterales</taxon>
        <taxon>Pectobacteriaceae</taxon>
        <taxon>Brenneria</taxon>
    </lineage>
</organism>
<evidence type="ECO:0000256" key="1">
    <source>
        <dbReference type="ARBA" id="ARBA00022490"/>
    </source>
</evidence>
<evidence type="ECO:0000256" key="3">
    <source>
        <dbReference type="HAMAP-Rule" id="MF_01564"/>
    </source>
</evidence>
<evidence type="ECO:0000313" key="4">
    <source>
        <dbReference type="EMBL" id="PWC09345.1"/>
    </source>
</evidence>
<keyword evidence="2 3" id="KW-0819">tRNA processing</keyword>
<dbReference type="Gene3D" id="3.40.1260.10">
    <property type="entry name" value="DsrEFH-like"/>
    <property type="match status" value="1"/>
</dbReference>
<dbReference type="Proteomes" id="UP000296159">
    <property type="component" value="Unassembled WGS sequence"/>
</dbReference>
<dbReference type="AlphaFoldDB" id="A0A2U1TIZ0"/>
<dbReference type="InterPro" id="IPR023526">
    <property type="entry name" value="Sulphur_relay_TusB"/>
</dbReference>
<keyword evidence="5" id="KW-1185">Reference proteome</keyword>
<dbReference type="NCBIfam" id="NF010035">
    <property type="entry name" value="PRK13510.1"/>
    <property type="match status" value="1"/>
</dbReference>
<dbReference type="HAMAP" id="MF_01564">
    <property type="entry name" value="Thiourid_synth_B"/>
    <property type="match status" value="1"/>
</dbReference>
<gene>
    <name evidence="3" type="primary">tusB</name>
    <name evidence="4" type="ORF">DDT56_24055</name>
</gene>
<comment type="similarity">
    <text evidence="3">Belongs to the DsrH/TusB family.</text>
</comment>
<dbReference type="SUPFAM" id="SSF75169">
    <property type="entry name" value="DsrEFH-like"/>
    <property type="match status" value="1"/>
</dbReference>
<evidence type="ECO:0000256" key="2">
    <source>
        <dbReference type="ARBA" id="ARBA00022694"/>
    </source>
</evidence>
<keyword evidence="4" id="KW-0808">Transferase</keyword>
<dbReference type="NCBIfam" id="TIGR03011">
    <property type="entry name" value="sulf_tusB_dsrH"/>
    <property type="match status" value="1"/>
</dbReference>